<proteinExistence type="predicted"/>
<feature type="signal peptide" evidence="1">
    <location>
        <begin position="1"/>
        <end position="22"/>
    </location>
</feature>
<comment type="caution">
    <text evidence="2">The sequence shown here is derived from an EMBL/GenBank/DDBJ whole genome shotgun (WGS) entry which is preliminary data.</text>
</comment>
<protein>
    <recommendedName>
        <fullName evidence="4">Avidin family protein</fullName>
    </recommendedName>
</protein>
<evidence type="ECO:0000256" key="1">
    <source>
        <dbReference type="SAM" id="SignalP"/>
    </source>
</evidence>
<name>A0A6I4SMV9_9SPHN</name>
<dbReference type="OrthoDB" id="7594906at2"/>
<accession>A0A6I4SMV9</accession>
<evidence type="ECO:0000313" key="3">
    <source>
        <dbReference type="Proteomes" id="UP000468943"/>
    </source>
</evidence>
<sequence length="156" mass="16057">MKKFAIGAAVAASMLFGGTAFGQSFTYDVTWEPVETVGGMDRPGGTQYGGGVVDGTYVSSVSDGTTSTGSVRCVGMDQPDGEIFDIHLACTTTEAGASASLIYGCNFIGERGPDAALGCVGSIQGKTGETKGRTGGLTMEWYSETKSRGTGQWYGE</sequence>
<dbReference type="RefSeq" id="WP_160597937.1">
    <property type="nucleotide sequence ID" value="NZ_WTYS01000001.1"/>
</dbReference>
<dbReference type="Proteomes" id="UP000468943">
    <property type="component" value="Unassembled WGS sequence"/>
</dbReference>
<dbReference type="EMBL" id="WTYS01000001">
    <property type="protein sequence ID" value="MXO56778.1"/>
    <property type="molecule type" value="Genomic_DNA"/>
</dbReference>
<keyword evidence="1" id="KW-0732">Signal</keyword>
<gene>
    <name evidence="2" type="ORF">GRI36_07775</name>
</gene>
<reference evidence="2 3" key="1">
    <citation type="submission" date="2019-12" db="EMBL/GenBank/DDBJ databases">
        <title>Genomic-based taxomic classification of the family Erythrobacteraceae.</title>
        <authorList>
            <person name="Xu L."/>
        </authorList>
    </citation>
    <scope>NUCLEOTIDE SEQUENCE [LARGE SCALE GENOMIC DNA]</scope>
    <source>
        <strain evidence="2 3">JCM 17802</strain>
    </source>
</reference>
<evidence type="ECO:0008006" key="4">
    <source>
        <dbReference type="Google" id="ProtNLM"/>
    </source>
</evidence>
<evidence type="ECO:0000313" key="2">
    <source>
        <dbReference type="EMBL" id="MXO56778.1"/>
    </source>
</evidence>
<dbReference type="AlphaFoldDB" id="A0A6I4SMV9"/>
<organism evidence="2 3">
    <name type="scientific">Pontixanthobacter gangjinensis</name>
    <dbReference type="NCBI Taxonomy" id="1028742"/>
    <lineage>
        <taxon>Bacteria</taxon>
        <taxon>Pseudomonadati</taxon>
        <taxon>Pseudomonadota</taxon>
        <taxon>Alphaproteobacteria</taxon>
        <taxon>Sphingomonadales</taxon>
        <taxon>Erythrobacteraceae</taxon>
        <taxon>Pontixanthobacter</taxon>
    </lineage>
</organism>
<keyword evidence="3" id="KW-1185">Reference proteome</keyword>
<feature type="chain" id="PRO_5026260592" description="Avidin family protein" evidence="1">
    <location>
        <begin position="23"/>
        <end position="156"/>
    </location>
</feature>